<feature type="domain" description="C5orf34-like C-terminal" evidence="1">
    <location>
        <begin position="369"/>
        <end position="438"/>
    </location>
</feature>
<dbReference type="Proteomes" id="UP001162131">
    <property type="component" value="Unassembled WGS sequence"/>
</dbReference>
<accession>A0AAU9IJN2</accession>
<gene>
    <name evidence="2" type="ORF">BSTOLATCC_MIC11670</name>
</gene>
<proteinExistence type="predicted"/>
<dbReference type="PANTHER" id="PTHR34531">
    <property type="entry name" value="ZGC:153352"/>
    <property type="match status" value="1"/>
</dbReference>
<sequence length="509" mass="58714">MDDDILKACVYVDGRYHIAFHDGSGLILHQGGQYSTYFSSEGEVTRQITWCVPGILKPKFLKAIKLCNSFAFSPTAILSDDIYKTIKKDSKISIIHWLNPGWISVVAKGTETELFHFQIDPDREDVLIIEKAEDGSYFMKSSDNEAEMSINPNGLLLRFTFPLLLQNKKPEWSQNKNQRFKLSYEYAIIQQIFSTKNYPPYLSGPLSILWAAFKCGDQEVIREPSWYQTTELSWDRRELATALPTPIQGEIWNNDTISPSVQLFTYYASKVMTVWEPKATYYTISNNSTETLIHEDQSFLISNGEFFTYFADSIKKFTSETVPPLIRNRFSSYSPNEIVKMCMEIQNLPVYQKPQAEADNGIFLDGIKVENHIEGLATFTAYNDRSIRVLFEDRTVIRIHPDMRVTAVNKLGEVSKISLDSPFGFEEYIPVCVEFYTWAFTSQVEKLRMEEERAEREAIVNAELLRTQRFLQPVPKMYESMNEIPDDKIKEALEATQRQIAEIHALLHK</sequence>
<keyword evidence="3" id="KW-1185">Reference proteome</keyword>
<evidence type="ECO:0000313" key="3">
    <source>
        <dbReference type="Proteomes" id="UP001162131"/>
    </source>
</evidence>
<dbReference type="InterPro" id="IPR053901">
    <property type="entry name" value="C5orf34-like"/>
</dbReference>
<evidence type="ECO:0000313" key="2">
    <source>
        <dbReference type="EMBL" id="CAG9314672.1"/>
    </source>
</evidence>
<reference evidence="2" key="1">
    <citation type="submission" date="2021-09" db="EMBL/GenBank/DDBJ databases">
        <authorList>
            <consortium name="AG Swart"/>
            <person name="Singh M."/>
            <person name="Singh A."/>
            <person name="Seah K."/>
            <person name="Emmerich C."/>
        </authorList>
    </citation>
    <scope>NUCLEOTIDE SEQUENCE</scope>
    <source>
        <strain evidence="2">ATCC30299</strain>
    </source>
</reference>
<dbReference type="Pfam" id="PF15016">
    <property type="entry name" value="C5orf34_C"/>
    <property type="match status" value="1"/>
</dbReference>
<dbReference type="PANTHER" id="PTHR34531:SF1">
    <property type="entry name" value="CHROMOSOME 5 OPEN READING FRAME 34"/>
    <property type="match status" value="1"/>
</dbReference>
<organism evidence="2 3">
    <name type="scientific">Blepharisma stoltei</name>
    <dbReference type="NCBI Taxonomy" id="1481888"/>
    <lineage>
        <taxon>Eukaryota</taxon>
        <taxon>Sar</taxon>
        <taxon>Alveolata</taxon>
        <taxon>Ciliophora</taxon>
        <taxon>Postciliodesmatophora</taxon>
        <taxon>Heterotrichea</taxon>
        <taxon>Heterotrichida</taxon>
        <taxon>Blepharismidae</taxon>
        <taxon>Blepharisma</taxon>
    </lineage>
</organism>
<protein>
    <recommendedName>
        <fullName evidence="1">C5orf34-like C-terminal domain-containing protein</fullName>
    </recommendedName>
</protein>
<dbReference type="EMBL" id="CAJZBQ010000012">
    <property type="protein sequence ID" value="CAG9314672.1"/>
    <property type="molecule type" value="Genomic_DNA"/>
</dbReference>
<comment type="caution">
    <text evidence="2">The sequence shown here is derived from an EMBL/GenBank/DDBJ whole genome shotgun (WGS) entry which is preliminary data.</text>
</comment>
<dbReference type="AlphaFoldDB" id="A0AAU9IJN2"/>
<name>A0AAU9IJN2_9CILI</name>
<evidence type="ECO:0000259" key="1">
    <source>
        <dbReference type="Pfam" id="PF15016"/>
    </source>
</evidence>
<dbReference type="InterPro" id="IPR027865">
    <property type="entry name" value="C5orf34-like_C"/>
</dbReference>